<gene>
    <name evidence="1" type="ORF">THAOC_06953</name>
</gene>
<dbReference type="AlphaFoldDB" id="K0SYV9"/>
<dbReference type="Proteomes" id="UP000266841">
    <property type="component" value="Unassembled WGS sequence"/>
</dbReference>
<proteinExistence type="predicted"/>
<dbReference type="EMBL" id="AGNL01007033">
    <property type="protein sequence ID" value="EJK71588.1"/>
    <property type="molecule type" value="Genomic_DNA"/>
</dbReference>
<name>K0SYV9_THAOC</name>
<protein>
    <submittedName>
        <fullName evidence="1">Uncharacterized protein</fullName>
    </submittedName>
</protein>
<comment type="caution">
    <text evidence="1">The sequence shown here is derived from an EMBL/GenBank/DDBJ whole genome shotgun (WGS) entry which is preliminary data.</text>
</comment>
<reference evidence="1 2" key="1">
    <citation type="journal article" date="2012" name="Genome Biol.">
        <title>Genome and low-iron response of an oceanic diatom adapted to chronic iron limitation.</title>
        <authorList>
            <person name="Lommer M."/>
            <person name="Specht M."/>
            <person name="Roy A.S."/>
            <person name="Kraemer L."/>
            <person name="Andreson R."/>
            <person name="Gutowska M.A."/>
            <person name="Wolf J."/>
            <person name="Bergner S.V."/>
            <person name="Schilhabel M.B."/>
            <person name="Klostermeier U.C."/>
            <person name="Beiko R.G."/>
            <person name="Rosenstiel P."/>
            <person name="Hippler M."/>
            <person name="Laroche J."/>
        </authorList>
    </citation>
    <scope>NUCLEOTIDE SEQUENCE [LARGE SCALE GENOMIC DNA]</scope>
    <source>
        <strain evidence="1 2">CCMP1005</strain>
    </source>
</reference>
<keyword evidence="2" id="KW-1185">Reference proteome</keyword>
<evidence type="ECO:0000313" key="2">
    <source>
        <dbReference type="Proteomes" id="UP000266841"/>
    </source>
</evidence>
<evidence type="ECO:0000313" key="1">
    <source>
        <dbReference type="EMBL" id="EJK71588.1"/>
    </source>
</evidence>
<organism evidence="1 2">
    <name type="scientific">Thalassiosira oceanica</name>
    <name type="common">Marine diatom</name>
    <dbReference type="NCBI Taxonomy" id="159749"/>
    <lineage>
        <taxon>Eukaryota</taxon>
        <taxon>Sar</taxon>
        <taxon>Stramenopiles</taxon>
        <taxon>Ochrophyta</taxon>
        <taxon>Bacillariophyta</taxon>
        <taxon>Coscinodiscophyceae</taxon>
        <taxon>Thalassiosirophycidae</taxon>
        <taxon>Thalassiosirales</taxon>
        <taxon>Thalassiosiraceae</taxon>
        <taxon>Thalassiosira</taxon>
    </lineage>
</organism>
<accession>K0SYV9</accession>
<sequence>MQQIYTVECLLTGNPIRSEYLAALADRSSSASTAPAAPSSWEGFPSDTLSGPPTGSILFLAVGRATASAAHPISTTSSSSGALSPASSPSCPWSSSHRWPSGRLMTRLAGIRRFERWCGRGRTADCGPRQHSRRPQGVFGVFPSRQRITILSARLLNTAGQT</sequence>